<proteinExistence type="predicted"/>
<reference evidence="1" key="2">
    <citation type="submission" date="2021-10" db="EMBL/GenBank/DDBJ databases">
        <title>Phylogenomics reveals ancestral predisposition of the termite-cultivated fungus Termitomyces towards a domesticated lifestyle.</title>
        <authorList>
            <person name="Auxier B."/>
            <person name="Grum-Grzhimaylo A."/>
            <person name="Cardenas M.E."/>
            <person name="Lodge J.D."/>
            <person name="Laessoe T."/>
            <person name="Pedersen O."/>
            <person name="Smith M.E."/>
            <person name="Kuyper T.W."/>
            <person name="Franco-Molano E.A."/>
            <person name="Baroni T.J."/>
            <person name="Aanen D.K."/>
        </authorList>
    </citation>
    <scope>NUCLEOTIDE SEQUENCE</scope>
    <source>
        <strain evidence="1">AP01</strain>
        <tissue evidence="1">Mycelium</tissue>
    </source>
</reference>
<dbReference type="AlphaFoldDB" id="A0A9P7FMF3"/>
<keyword evidence="2" id="KW-1185">Reference proteome</keyword>
<feature type="non-terminal residue" evidence="1">
    <location>
        <position position="1"/>
    </location>
</feature>
<dbReference type="Proteomes" id="UP000775547">
    <property type="component" value="Unassembled WGS sequence"/>
</dbReference>
<name>A0A9P7FMF3_9AGAR</name>
<accession>A0A9P7FMF3</accession>
<dbReference type="OrthoDB" id="3067792at2759"/>
<evidence type="ECO:0000313" key="1">
    <source>
        <dbReference type="EMBL" id="KAG5634577.1"/>
    </source>
</evidence>
<gene>
    <name evidence="1" type="ORF">DXG03_005795</name>
</gene>
<reference evidence="1" key="1">
    <citation type="submission" date="2020-07" db="EMBL/GenBank/DDBJ databases">
        <authorList>
            <person name="Nieuwenhuis M."/>
            <person name="Van De Peppel L.J.J."/>
        </authorList>
    </citation>
    <scope>NUCLEOTIDE SEQUENCE</scope>
    <source>
        <strain evidence="1">AP01</strain>
        <tissue evidence="1">Mycelium</tissue>
    </source>
</reference>
<protein>
    <submittedName>
        <fullName evidence="1">Uncharacterized protein</fullName>
    </submittedName>
</protein>
<comment type="caution">
    <text evidence="1">The sequence shown here is derived from an EMBL/GenBank/DDBJ whole genome shotgun (WGS) entry which is preliminary data.</text>
</comment>
<sequence>IRLRLTPEPNPNLFSTGTDLLRGSVPWSINLAQIAKVKNYAPFKALVTADGLIDRRLMDSLEHAWEGYASGCLETQTLHMLSQPFETQLEDLDTRIGILTTRGHRHIMAFGLFRDQRTSSPSQFPYRGAPYPAAHASVSTHTHAGRILVHFEISPLPEHARPASRPPILVLRVLKFLTPIECSPAYDMHLPMPVEGGLLSKKRGKTVSSPMIFDLEKIKPDSTTLGGLHLLVE</sequence>
<organism evidence="1 2">
    <name type="scientific">Asterophora parasitica</name>
    <dbReference type="NCBI Taxonomy" id="117018"/>
    <lineage>
        <taxon>Eukaryota</taxon>
        <taxon>Fungi</taxon>
        <taxon>Dikarya</taxon>
        <taxon>Basidiomycota</taxon>
        <taxon>Agaricomycotina</taxon>
        <taxon>Agaricomycetes</taxon>
        <taxon>Agaricomycetidae</taxon>
        <taxon>Agaricales</taxon>
        <taxon>Tricholomatineae</taxon>
        <taxon>Lyophyllaceae</taxon>
        <taxon>Asterophora</taxon>
    </lineage>
</organism>
<evidence type="ECO:0000313" key="2">
    <source>
        <dbReference type="Proteomes" id="UP000775547"/>
    </source>
</evidence>
<dbReference type="EMBL" id="JABCKV010003679">
    <property type="protein sequence ID" value="KAG5634577.1"/>
    <property type="molecule type" value="Genomic_DNA"/>
</dbReference>